<feature type="transmembrane region" description="Helical" evidence="6">
    <location>
        <begin position="181"/>
        <end position="207"/>
    </location>
</feature>
<accession>A0AAE0WAR6</accession>
<dbReference type="CDD" id="cd17330">
    <property type="entry name" value="MFS_SLC46_TetA_like"/>
    <property type="match status" value="1"/>
</dbReference>
<dbReference type="InterPro" id="IPR001958">
    <property type="entry name" value="Tet-R_TetA/multi-R_MdtG-like"/>
</dbReference>
<name>A0AAE0WAR6_9BIVA</name>
<dbReference type="GO" id="GO:0022857">
    <property type="term" value="F:transmembrane transporter activity"/>
    <property type="evidence" value="ECO:0007669"/>
    <property type="project" value="InterPro"/>
</dbReference>
<reference evidence="8" key="1">
    <citation type="journal article" date="2021" name="Genome Biol. Evol.">
        <title>A High-Quality Reference Genome for a Parasitic Bivalve with Doubly Uniparental Inheritance (Bivalvia: Unionida).</title>
        <authorList>
            <person name="Smith C.H."/>
        </authorList>
    </citation>
    <scope>NUCLEOTIDE SEQUENCE</scope>
    <source>
        <strain evidence="8">CHS0354</strain>
    </source>
</reference>
<protein>
    <recommendedName>
        <fullName evidence="7">Major facilitator superfamily (MFS) profile domain-containing protein</fullName>
    </recommendedName>
</protein>
<proteinExistence type="predicted"/>
<feature type="transmembrane region" description="Helical" evidence="6">
    <location>
        <begin position="631"/>
        <end position="650"/>
    </location>
</feature>
<keyword evidence="4 6" id="KW-1133">Transmembrane helix</keyword>
<feature type="transmembrane region" description="Helical" evidence="6">
    <location>
        <begin position="227"/>
        <end position="249"/>
    </location>
</feature>
<comment type="subcellular location">
    <subcellularLocation>
        <location evidence="1">Membrane</location>
        <topology evidence="1">Multi-pass membrane protein</topology>
    </subcellularLocation>
</comment>
<comment type="caution">
    <text evidence="8">The sequence shown here is derived from an EMBL/GenBank/DDBJ whole genome shotgun (WGS) entry which is preliminary data.</text>
</comment>
<dbReference type="EMBL" id="JAEAOA010002346">
    <property type="protein sequence ID" value="KAK3606555.1"/>
    <property type="molecule type" value="Genomic_DNA"/>
</dbReference>
<dbReference type="GO" id="GO:0016020">
    <property type="term" value="C:membrane"/>
    <property type="evidence" value="ECO:0007669"/>
    <property type="project" value="UniProtKB-SubCell"/>
</dbReference>
<reference evidence="8" key="3">
    <citation type="submission" date="2023-05" db="EMBL/GenBank/DDBJ databases">
        <authorList>
            <person name="Smith C.H."/>
        </authorList>
    </citation>
    <scope>NUCLEOTIDE SEQUENCE</scope>
    <source>
        <strain evidence="8">CHS0354</strain>
        <tissue evidence="8">Mantle</tissue>
    </source>
</reference>
<evidence type="ECO:0000256" key="3">
    <source>
        <dbReference type="ARBA" id="ARBA00022692"/>
    </source>
</evidence>
<feature type="transmembrane region" description="Helical" evidence="6">
    <location>
        <begin position="564"/>
        <end position="581"/>
    </location>
</feature>
<dbReference type="Pfam" id="PF07690">
    <property type="entry name" value="MFS_1"/>
    <property type="match status" value="2"/>
</dbReference>
<organism evidence="8 9">
    <name type="scientific">Potamilus streckersoni</name>
    <dbReference type="NCBI Taxonomy" id="2493646"/>
    <lineage>
        <taxon>Eukaryota</taxon>
        <taxon>Metazoa</taxon>
        <taxon>Spiralia</taxon>
        <taxon>Lophotrochozoa</taxon>
        <taxon>Mollusca</taxon>
        <taxon>Bivalvia</taxon>
        <taxon>Autobranchia</taxon>
        <taxon>Heteroconchia</taxon>
        <taxon>Palaeoheterodonta</taxon>
        <taxon>Unionida</taxon>
        <taxon>Unionoidea</taxon>
        <taxon>Unionidae</taxon>
        <taxon>Ambleminae</taxon>
        <taxon>Lampsilini</taxon>
        <taxon>Potamilus</taxon>
    </lineage>
</organism>
<evidence type="ECO:0000256" key="4">
    <source>
        <dbReference type="ARBA" id="ARBA00022989"/>
    </source>
</evidence>
<dbReference type="Proteomes" id="UP001195483">
    <property type="component" value="Unassembled WGS sequence"/>
</dbReference>
<keyword evidence="2" id="KW-0813">Transport</keyword>
<evidence type="ECO:0000256" key="5">
    <source>
        <dbReference type="ARBA" id="ARBA00023136"/>
    </source>
</evidence>
<dbReference type="Gene3D" id="1.20.1250.20">
    <property type="entry name" value="MFS general substrate transporter like domains"/>
    <property type="match status" value="2"/>
</dbReference>
<evidence type="ECO:0000313" key="8">
    <source>
        <dbReference type="EMBL" id="KAK3606555.1"/>
    </source>
</evidence>
<feature type="transmembrane region" description="Helical" evidence="6">
    <location>
        <begin position="602"/>
        <end position="619"/>
    </location>
</feature>
<evidence type="ECO:0000259" key="7">
    <source>
        <dbReference type="PROSITE" id="PS50850"/>
    </source>
</evidence>
<evidence type="ECO:0000256" key="2">
    <source>
        <dbReference type="ARBA" id="ARBA00022448"/>
    </source>
</evidence>
<reference evidence="8" key="2">
    <citation type="journal article" date="2021" name="Genome Biol. Evol.">
        <title>Developing a high-quality reference genome for a parasitic bivalve with doubly uniparental inheritance (Bivalvia: Unionida).</title>
        <authorList>
            <person name="Smith C.H."/>
        </authorList>
    </citation>
    <scope>NUCLEOTIDE SEQUENCE</scope>
    <source>
        <strain evidence="8">CHS0354</strain>
        <tissue evidence="8">Mantle</tissue>
    </source>
</reference>
<keyword evidence="9" id="KW-1185">Reference proteome</keyword>
<dbReference type="SUPFAM" id="SSF103473">
    <property type="entry name" value="MFS general substrate transporter"/>
    <property type="match status" value="1"/>
</dbReference>
<dbReference type="PROSITE" id="PS50850">
    <property type="entry name" value="MFS"/>
    <property type="match status" value="1"/>
</dbReference>
<feature type="domain" description="Major facilitator superfamily (MFS) profile" evidence="7">
    <location>
        <begin position="56"/>
        <end position="655"/>
    </location>
</feature>
<feature type="transmembrane region" description="Helical" evidence="6">
    <location>
        <begin position="94"/>
        <end position="114"/>
    </location>
</feature>
<gene>
    <name evidence="8" type="ORF">CHS0354_041517</name>
</gene>
<dbReference type="PANTHER" id="PTHR23504">
    <property type="entry name" value="MAJOR FACILITATOR SUPERFAMILY DOMAIN-CONTAINING PROTEIN 10"/>
    <property type="match status" value="1"/>
</dbReference>
<keyword evidence="5 6" id="KW-0472">Membrane</keyword>
<feature type="transmembrane region" description="Helical" evidence="6">
    <location>
        <begin position="523"/>
        <end position="544"/>
    </location>
</feature>
<feature type="transmembrane region" description="Helical" evidence="6">
    <location>
        <begin position="492"/>
        <end position="511"/>
    </location>
</feature>
<keyword evidence="3 6" id="KW-0812">Transmembrane</keyword>
<evidence type="ECO:0000313" key="9">
    <source>
        <dbReference type="Proteomes" id="UP001195483"/>
    </source>
</evidence>
<feature type="transmembrane region" description="Helical" evidence="6">
    <location>
        <begin position="126"/>
        <end position="152"/>
    </location>
</feature>
<dbReference type="InterPro" id="IPR036259">
    <property type="entry name" value="MFS_trans_sf"/>
</dbReference>
<evidence type="ECO:0000256" key="1">
    <source>
        <dbReference type="ARBA" id="ARBA00004141"/>
    </source>
</evidence>
<dbReference type="InterPro" id="IPR020846">
    <property type="entry name" value="MFS_dom"/>
</dbReference>
<evidence type="ECO:0000256" key="6">
    <source>
        <dbReference type="SAM" id="Phobius"/>
    </source>
</evidence>
<feature type="transmembrane region" description="Helical" evidence="6">
    <location>
        <begin position="56"/>
        <end position="78"/>
    </location>
</feature>
<sequence length="668" mass="73903">MPSKKDVPEEEAAASVCLRGEHNTSVPPKRKRSVWMYLKNKFRLTNEGATPVQWNLVGLVFISLFSSSFTLTFIFPFLPEMILSFGYKEEDKGYYAGIVASAMFAGRAVGSYFWGWLSDVKGRKLVMLITIALNGICTLAFGFTTNIIMAFITRFLTGAVNGTVGTAKTVLYEISDNSNQAVGMSIIAVAWGSGIILGPTVGGYLASPTIRYPDVFSSDGFLRDFPYILPSLVAFIVCALAFTVDLFFLPETLSRKSQEIVIDVEDIDHEENDMKKEIFLNHSQVKIRSIKNLSRPQSVMSDKNINMETDGATYHTDMNNFLYQHSISLGKIEGDADGLRLYSSHGNLCRSDSNIRTSHPRSYENITECRTLLSSAKRTSQNNSAQKKAVPGIDVQISVENGNVTTMEDVHVVKIKGKADSYSDSKSKDHSSCCEKLKNTSLIWLLRQHNVMLAVGVYSIFSFGVVGFEELFTVWVATEVRLDGLGFNPKDTGTAMGISSIPLLCMQFLLFPNIARRWGLKKTFLIFSMAVTVSCAVMPMIHLLVDQPSMMWSVLLLVNTPQKLFISCVFSCTGIFVNNSVTPEHAGSVNGMAMTVTAITRTLAPLFGGSVFAWTVGYAAENIGAPFDINFPFFLFNLVFFINCLLGVIIPEQLNEQKKPESTEKEKT</sequence>
<dbReference type="AlphaFoldDB" id="A0AAE0WAR6"/>
<dbReference type="InterPro" id="IPR011701">
    <property type="entry name" value="MFS"/>
</dbReference>
<dbReference type="PRINTS" id="PR01035">
    <property type="entry name" value="TCRTETA"/>
</dbReference>
<dbReference type="PANTHER" id="PTHR23504:SF15">
    <property type="entry name" value="MAJOR FACILITATOR SUPERFAMILY (MFS) PROFILE DOMAIN-CONTAINING PROTEIN"/>
    <property type="match status" value="1"/>
</dbReference>
<feature type="transmembrane region" description="Helical" evidence="6">
    <location>
        <begin position="451"/>
        <end position="472"/>
    </location>
</feature>